<dbReference type="OrthoDB" id="5510290at2"/>
<sequence>MKLKSVFSASAAFGAVMFALAAAPVQAQTSEFTESHLAAAKEVVTATKALSSFDDILPLLAEQTRTLFVQADPARTQEIVDVTSEVALKLAAKRADLNKTIYEIWARRFTEEELKQLVAFYQSPLGSKLTDNGPTITALAIGAARQWQDQISSELVAMVREELEKRTAAEAPKQ</sequence>
<dbReference type="Proteomes" id="UP000186002">
    <property type="component" value="Unassembled WGS sequence"/>
</dbReference>
<feature type="domain" description="DUF2059" evidence="2">
    <location>
        <begin position="96"/>
        <end position="153"/>
    </location>
</feature>
<evidence type="ECO:0000259" key="2">
    <source>
        <dbReference type="Pfam" id="PF09832"/>
    </source>
</evidence>
<keyword evidence="1" id="KW-0732">Signal</keyword>
<keyword evidence="4" id="KW-1185">Reference proteome</keyword>
<evidence type="ECO:0000313" key="3">
    <source>
        <dbReference type="EMBL" id="SHM80124.1"/>
    </source>
</evidence>
<accession>A0A1M7LPN3</accession>
<feature type="chain" id="PRO_5012997667" description="DUF2059 domain-containing protein" evidence="1">
    <location>
        <begin position="28"/>
        <end position="174"/>
    </location>
</feature>
<organism evidence="3 4">
    <name type="scientific">Roseibium suaedae</name>
    <dbReference type="NCBI Taxonomy" id="735517"/>
    <lineage>
        <taxon>Bacteria</taxon>
        <taxon>Pseudomonadati</taxon>
        <taxon>Pseudomonadota</taxon>
        <taxon>Alphaproteobacteria</taxon>
        <taxon>Hyphomicrobiales</taxon>
        <taxon>Stappiaceae</taxon>
        <taxon>Roseibium</taxon>
    </lineage>
</organism>
<dbReference type="STRING" id="735517.SAMN05444272_3276"/>
<dbReference type="AlphaFoldDB" id="A0A1M7LPN3"/>
<evidence type="ECO:0000256" key="1">
    <source>
        <dbReference type="SAM" id="SignalP"/>
    </source>
</evidence>
<dbReference type="Pfam" id="PF09832">
    <property type="entry name" value="DUF2059"/>
    <property type="match status" value="1"/>
</dbReference>
<protein>
    <recommendedName>
        <fullName evidence="2">DUF2059 domain-containing protein</fullName>
    </recommendedName>
</protein>
<name>A0A1M7LPN3_9HYPH</name>
<dbReference type="InterPro" id="IPR018637">
    <property type="entry name" value="DUF2059"/>
</dbReference>
<reference evidence="3 4" key="1">
    <citation type="submission" date="2016-11" db="EMBL/GenBank/DDBJ databases">
        <authorList>
            <person name="Jaros S."/>
            <person name="Januszkiewicz K."/>
            <person name="Wedrychowicz H."/>
        </authorList>
    </citation>
    <scope>NUCLEOTIDE SEQUENCE [LARGE SCALE GENOMIC DNA]</scope>
    <source>
        <strain evidence="3 4">DSM 22153</strain>
    </source>
</reference>
<dbReference type="EMBL" id="FRBW01000003">
    <property type="protein sequence ID" value="SHM80124.1"/>
    <property type="molecule type" value="Genomic_DNA"/>
</dbReference>
<dbReference type="RefSeq" id="WP_073014360.1">
    <property type="nucleotide sequence ID" value="NZ_FRBW01000003.1"/>
</dbReference>
<gene>
    <name evidence="3" type="ORF">SAMN05444272_3276</name>
</gene>
<evidence type="ECO:0000313" key="4">
    <source>
        <dbReference type="Proteomes" id="UP000186002"/>
    </source>
</evidence>
<feature type="signal peptide" evidence="1">
    <location>
        <begin position="1"/>
        <end position="27"/>
    </location>
</feature>
<proteinExistence type="predicted"/>